<organism evidence="3">
    <name type="scientific">Caldithrix abyssi</name>
    <dbReference type="NCBI Taxonomy" id="187145"/>
    <lineage>
        <taxon>Bacteria</taxon>
        <taxon>Pseudomonadati</taxon>
        <taxon>Calditrichota</taxon>
        <taxon>Calditrichia</taxon>
        <taxon>Calditrichales</taxon>
        <taxon>Calditrichaceae</taxon>
        <taxon>Caldithrix</taxon>
    </lineage>
</organism>
<dbReference type="EMBL" id="DROD01000293">
    <property type="protein sequence ID" value="HHJ52401.1"/>
    <property type="molecule type" value="Genomic_DNA"/>
</dbReference>
<proteinExistence type="predicted"/>
<comment type="caution">
    <text evidence="3">The sequence shown here is derived from an EMBL/GenBank/DDBJ whole genome shotgun (WGS) entry which is preliminary data.</text>
</comment>
<dbReference type="AlphaFoldDB" id="A0A7V5PNX1"/>
<evidence type="ECO:0000256" key="2">
    <source>
        <dbReference type="ARBA" id="ARBA00024446"/>
    </source>
</evidence>
<dbReference type="Proteomes" id="UP000886124">
    <property type="component" value="Unassembled WGS sequence"/>
</dbReference>
<dbReference type="GO" id="GO:0031469">
    <property type="term" value="C:bacterial microcompartment"/>
    <property type="evidence" value="ECO:0007669"/>
    <property type="project" value="UniProtKB-SubCell"/>
</dbReference>
<keyword evidence="2" id="KW-1283">Bacterial microcompartment</keyword>
<name>A0A7V5PNX1_CALAY</name>
<evidence type="ECO:0000256" key="1">
    <source>
        <dbReference type="ARBA" id="ARBA00024322"/>
    </source>
</evidence>
<dbReference type="PROSITE" id="PS51932">
    <property type="entry name" value="BMV"/>
    <property type="match status" value="1"/>
</dbReference>
<dbReference type="CDD" id="cd01614">
    <property type="entry name" value="EutN_CcmL"/>
    <property type="match status" value="1"/>
</dbReference>
<dbReference type="InterPro" id="IPR036677">
    <property type="entry name" value="EutN_CcmL_sf"/>
</dbReference>
<dbReference type="PANTHER" id="PTHR36539">
    <property type="entry name" value="ETHANOLAMINE UTILIZATION PROTEIN EUTN"/>
    <property type="match status" value="1"/>
</dbReference>
<dbReference type="InterPro" id="IPR004992">
    <property type="entry name" value="EutN_CcmL"/>
</dbReference>
<accession>A0A7V5PNX1</accession>
<dbReference type="Pfam" id="PF03319">
    <property type="entry name" value="EutN_CcmL"/>
    <property type="match status" value="1"/>
</dbReference>
<dbReference type="SUPFAM" id="SSF159133">
    <property type="entry name" value="EutN/CcmL-like"/>
    <property type="match status" value="1"/>
</dbReference>
<evidence type="ECO:0000313" key="3">
    <source>
        <dbReference type="EMBL" id="HHJ52401.1"/>
    </source>
</evidence>
<gene>
    <name evidence="3" type="ORF">ENJ89_04335</name>
</gene>
<protein>
    <submittedName>
        <fullName evidence="3">Ethanolamine utilization protein EutN</fullName>
    </submittedName>
</protein>
<sequence length="104" mass="11205">MFLGKVVGSVWSTKKTDNLQNLRFLLVHPINLKKAPLTDVVVVADVLGAGVGETVICAYGHAARQAIYPQNPSGLSIEAAVVGIVDRMDVDEDYLASLQEKEPE</sequence>
<dbReference type="Gene3D" id="2.40.50.220">
    <property type="entry name" value="EutN/Ccml"/>
    <property type="match status" value="1"/>
</dbReference>
<reference evidence="3" key="1">
    <citation type="journal article" date="2020" name="mSystems">
        <title>Genome- and Community-Level Interaction Insights into Carbon Utilization and Element Cycling Functions of Hydrothermarchaeota in Hydrothermal Sediment.</title>
        <authorList>
            <person name="Zhou Z."/>
            <person name="Liu Y."/>
            <person name="Xu W."/>
            <person name="Pan J."/>
            <person name="Luo Z.H."/>
            <person name="Li M."/>
        </authorList>
    </citation>
    <scope>NUCLEOTIDE SEQUENCE [LARGE SCALE GENOMIC DNA]</scope>
    <source>
        <strain evidence="3">HyVt-527</strain>
    </source>
</reference>
<comment type="subcellular location">
    <subcellularLocation>
        <location evidence="1">Bacterial microcompartment</location>
    </subcellularLocation>
</comment>